<protein>
    <submittedName>
        <fullName evidence="1">Uncharacterized protein</fullName>
    </submittedName>
</protein>
<keyword evidence="2" id="KW-1185">Reference proteome</keyword>
<proteinExistence type="predicted"/>
<accession>A0ABT8K1Q3</accession>
<evidence type="ECO:0000313" key="2">
    <source>
        <dbReference type="Proteomes" id="UP001174209"/>
    </source>
</evidence>
<organism evidence="1 2">
    <name type="scientific">Arthrobacter burdickii</name>
    <dbReference type="NCBI Taxonomy" id="3035920"/>
    <lineage>
        <taxon>Bacteria</taxon>
        <taxon>Bacillati</taxon>
        <taxon>Actinomycetota</taxon>
        <taxon>Actinomycetes</taxon>
        <taxon>Micrococcales</taxon>
        <taxon>Micrococcaceae</taxon>
        <taxon>Arthrobacter</taxon>
    </lineage>
</organism>
<evidence type="ECO:0000313" key="1">
    <source>
        <dbReference type="EMBL" id="MDN4611346.1"/>
    </source>
</evidence>
<dbReference type="RefSeq" id="WP_301227246.1">
    <property type="nucleotide sequence ID" value="NZ_JAROCG010000001.1"/>
</dbReference>
<sequence length="91" mass="10068">MTTIAEHRSDVSAMMRLMHATPEELWLTYFADSGDASEHEVEEWLYGVRELPLPQVDLLGVAVNDLAEEHGLQTRVGDIAERSAAFLAGEA</sequence>
<dbReference type="Proteomes" id="UP001174209">
    <property type="component" value="Unassembled WGS sequence"/>
</dbReference>
<reference evidence="1" key="1">
    <citation type="submission" date="2023-06" db="EMBL/GenBank/DDBJ databases">
        <title>MT1 and MT2 Draft Genomes of Novel Species.</title>
        <authorList>
            <person name="Venkateswaran K."/>
        </authorList>
    </citation>
    <scope>NUCLEOTIDE SEQUENCE</scope>
    <source>
        <strain evidence="1">IIF3SC-B10</strain>
    </source>
</reference>
<gene>
    <name evidence="1" type="ORF">P5G52_10755</name>
</gene>
<dbReference type="EMBL" id="JAROCG010000001">
    <property type="protein sequence ID" value="MDN4611346.1"/>
    <property type="molecule type" value="Genomic_DNA"/>
</dbReference>
<name>A0ABT8K1Q3_9MICC</name>
<comment type="caution">
    <text evidence="1">The sequence shown here is derived from an EMBL/GenBank/DDBJ whole genome shotgun (WGS) entry which is preliminary data.</text>
</comment>